<dbReference type="Gene3D" id="3.40.50.300">
    <property type="entry name" value="P-loop containing nucleotide triphosphate hydrolases"/>
    <property type="match status" value="1"/>
</dbReference>
<organism evidence="1 2">
    <name type="scientific">Sinorhizobium terangae</name>
    <dbReference type="NCBI Taxonomy" id="110322"/>
    <lineage>
        <taxon>Bacteria</taxon>
        <taxon>Pseudomonadati</taxon>
        <taxon>Pseudomonadota</taxon>
        <taxon>Alphaproteobacteria</taxon>
        <taxon>Hyphomicrobiales</taxon>
        <taxon>Rhizobiaceae</taxon>
        <taxon>Sinorhizobium/Ensifer group</taxon>
        <taxon>Sinorhizobium</taxon>
    </lineage>
</organism>
<dbReference type="AlphaFoldDB" id="A0A6N7LEW1"/>
<dbReference type="InterPro" id="IPR011990">
    <property type="entry name" value="TPR-like_helical_dom_sf"/>
</dbReference>
<dbReference type="Gene3D" id="1.25.40.10">
    <property type="entry name" value="Tetratricopeptide repeat domain"/>
    <property type="match status" value="1"/>
</dbReference>
<name>A0A6N7LEW1_SINTE</name>
<dbReference type="SUPFAM" id="SSF48452">
    <property type="entry name" value="TPR-like"/>
    <property type="match status" value="1"/>
</dbReference>
<dbReference type="EMBL" id="WITC01000053">
    <property type="protein sequence ID" value="MQX15758.1"/>
    <property type="molecule type" value="Genomic_DNA"/>
</dbReference>
<protein>
    <submittedName>
        <fullName evidence="1">Tetratricopeptide repeat protein</fullName>
    </submittedName>
</protein>
<dbReference type="PRINTS" id="PR00364">
    <property type="entry name" value="DISEASERSIST"/>
</dbReference>
<dbReference type="SMART" id="SM00028">
    <property type="entry name" value="TPR"/>
    <property type="match status" value="3"/>
</dbReference>
<dbReference type="SUPFAM" id="SSF52540">
    <property type="entry name" value="P-loop containing nucleoside triphosphate hydrolases"/>
    <property type="match status" value="1"/>
</dbReference>
<dbReference type="InterPro" id="IPR019734">
    <property type="entry name" value="TPR_rpt"/>
</dbReference>
<gene>
    <name evidence="1" type="ORF">GHK62_13580</name>
</gene>
<keyword evidence="2" id="KW-1185">Reference proteome</keyword>
<accession>A0A6N7LEW1</accession>
<dbReference type="InterPro" id="IPR027417">
    <property type="entry name" value="P-loop_NTPase"/>
</dbReference>
<dbReference type="Proteomes" id="UP000439983">
    <property type="component" value="Unassembled WGS sequence"/>
</dbReference>
<reference evidence="1 2" key="1">
    <citation type="journal article" date="2013" name="Genome Biol.">
        <title>Comparative genomics of the core and accessory genomes of 48 Sinorhizobium strains comprising five genospecies.</title>
        <authorList>
            <person name="Sugawara M."/>
            <person name="Epstein B."/>
            <person name="Badgley B.D."/>
            <person name="Unno T."/>
            <person name="Xu L."/>
            <person name="Reese J."/>
            <person name="Gyaneshwar P."/>
            <person name="Denny R."/>
            <person name="Mudge J."/>
            <person name="Bharti A.K."/>
            <person name="Farmer A.D."/>
            <person name="May G.D."/>
            <person name="Woodward J.E."/>
            <person name="Medigue C."/>
            <person name="Vallenet D."/>
            <person name="Lajus A."/>
            <person name="Rouy Z."/>
            <person name="Martinez-Vaz B."/>
            <person name="Tiffin P."/>
            <person name="Young N.D."/>
            <person name="Sadowsky M.J."/>
        </authorList>
    </citation>
    <scope>NUCLEOTIDE SEQUENCE [LARGE SCALE GENOMIC DNA]</scope>
    <source>
        <strain evidence="1 2">USDA4894</strain>
    </source>
</reference>
<proteinExistence type="predicted"/>
<dbReference type="RefSeq" id="WP_153439710.1">
    <property type="nucleotide sequence ID" value="NZ_JACIGA010000028.1"/>
</dbReference>
<sequence>MDNIEKIIILKLIDEVKALDASDLELIGHNMVALLEGQNLIHHGLNKDHKPSGYTVDTFSQASDIVAEYSTEKKYFVNGAAAGEPPFYEKIENDVAHALSHAPSGVVKKIYLLTTEEEVPSFRSDFNQTPTFKKHGKLIEIYDAREIAKTIYRQSIKSPQAASFYCDAFPSFSQSLDNYEYYGKLPAQCKGYSPDSLISSALSAHFSTSKICVLNGLSGAGKTQAAINFVRERSKDFGNYIWINGADWPKDTSLAAVKRTRGGAPVNVAGLFNATKSILVIDGVDRTLDAEMFTELKPGFALGGLVLATSQVRGVGNSIYLEIPKISDSSALKILGEADVSNPVVTDFVAKCKFLPLILSTARSTIESQNLNKYDFYQDIVSNPIDVSSDGRSIIKAILSKLEQETYRALVKIADSGVFTHDAEFLRSFIGINRCANLQARSILLPGSGINILKVHDLLCYAVQENPCSAELAAAVTKRTLDAEGEMKPSLLREIHLSYEVLIEQHKSRLSKEPDWLTYALLQIDGERKQQVYPGLHEYALRADLPLAAIMSIIDAREVQSYKLKRLEREDYYRRCAEEYKSLIDAGVTTRIRAELLHHRGKALRRSEGYEEALRCFQELRDFSTEWHATLLQISHLGTQYGVSPEIRSAGSDAMNELVSLILSNSSAIPLRVSLSALAKLRTYKTLANAIRGRPEDVAKLHEIITTAALDGIDQFYEAFVSFTSLFGYEHETLAVALVEQIPELLAIEPKAIDAKQWTSACEGFANVSQGATRLAKADLATITSDASLRFADEILKKDRLKGFDARAIAKAYNNRGHFKKALEAIGKVAESDLTHWTLYRLAEAQKGDGQVDAALGTAERALKLATQDSAASDNLSSYYELVGRCYQDSENDALAIEHAEQAISTCRNNRYLGSLKTWRQSMS</sequence>
<comment type="caution">
    <text evidence="1">The sequence shown here is derived from an EMBL/GenBank/DDBJ whole genome shotgun (WGS) entry which is preliminary data.</text>
</comment>
<evidence type="ECO:0000313" key="2">
    <source>
        <dbReference type="Proteomes" id="UP000439983"/>
    </source>
</evidence>
<evidence type="ECO:0000313" key="1">
    <source>
        <dbReference type="EMBL" id="MQX15758.1"/>
    </source>
</evidence>
<dbReference type="OrthoDB" id="6835247at2"/>